<dbReference type="InterPro" id="IPR057596">
    <property type="entry name" value="RDRP_core"/>
</dbReference>
<dbReference type="PANTHER" id="PTHR23079:SF17">
    <property type="entry name" value="RNA-DEPENDENT RNA POLYMERASE"/>
    <property type="match status" value="1"/>
</dbReference>
<comment type="caution">
    <text evidence="4">The sequence shown here is derived from an EMBL/GenBank/DDBJ whole genome shotgun (WGS) entry which is preliminary data.</text>
</comment>
<gene>
    <name evidence="4" type="ORF">A1O7_06171</name>
</gene>
<dbReference type="HOGENOM" id="CLU_001366_2_0_1"/>
<dbReference type="GO" id="GO:0030422">
    <property type="term" value="P:siRNA processing"/>
    <property type="evidence" value="ECO:0007669"/>
    <property type="project" value="TreeGrafter"/>
</dbReference>
<keyword evidence="1" id="KW-0694">RNA-binding</keyword>
<keyword evidence="1" id="KW-0696">RNA-directed RNA polymerase</keyword>
<dbReference type="RefSeq" id="XP_007758364.1">
    <property type="nucleotide sequence ID" value="XM_007760174.1"/>
</dbReference>
<dbReference type="GeneID" id="19180749"/>
<dbReference type="GO" id="GO:0003723">
    <property type="term" value="F:RNA binding"/>
    <property type="evidence" value="ECO:0007669"/>
    <property type="project" value="UniProtKB-KW"/>
</dbReference>
<dbReference type="PANTHER" id="PTHR23079">
    <property type="entry name" value="RNA-DEPENDENT RNA POLYMERASE"/>
    <property type="match status" value="1"/>
</dbReference>
<protein>
    <recommendedName>
        <fullName evidence="1">RNA-dependent RNA polymerase</fullName>
        <ecNumber evidence="1">2.7.7.48</ecNumber>
    </recommendedName>
</protein>
<reference evidence="4 5" key="1">
    <citation type="submission" date="2013-03" db="EMBL/GenBank/DDBJ databases">
        <title>The Genome Sequence of Cladophialophora yegresii CBS 114405.</title>
        <authorList>
            <consortium name="The Broad Institute Genomics Platform"/>
            <person name="Cuomo C."/>
            <person name="de Hoog S."/>
            <person name="Gorbushina A."/>
            <person name="Walker B."/>
            <person name="Young S.K."/>
            <person name="Zeng Q."/>
            <person name="Gargeya S."/>
            <person name="Fitzgerald M."/>
            <person name="Haas B."/>
            <person name="Abouelleil A."/>
            <person name="Allen A.W."/>
            <person name="Alvarado L."/>
            <person name="Arachchi H.M."/>
            <person name="Berlin A.M."/>
            <person name="Chapman S.B."/>
            <person name="Gainer-Dewar J."/>
            <person name="Goldberg J."/>
            <person name="Griggs A."/>
            <person name="Gujja S."/>
            <person name="Hansen M."/>
            <person name="Howarth C."/>
            <person name="Imamovic A."/>
            <person name="Ireland A."/>
            <person name="Larimer J."/>
            <person name="McCowan C."/>
            <person name="Murphy C."/>
            <person name="Pearson M."/>
            <person name="Poon T.W."/>
            <person name="Priest M."/>
            <person name="Roberts A."/>
            <person name="Saif S."/>
            <person name="Shea T."/>
            <person name="Sisk P."/>
            <person name="Sykes S."/>
            <person name="Wortman J."/>
            <person name="Nusbaum C."/>
            <person name="Birren B."/>
        </authorList>
    </citation>
    <scope>NUCLEOTIDE SEQUENCE [LARGE SCALE GENOMIC DNA]</scope>
    <source>
        <strain evidence="4 5">CBS 114405</strain>
    </source>
</reference>
<name>W9W2J7_9EURO</name>
<feature type="domain" description="RDRP core" evidence="3">
    <location>
        <begin position="151"/>
        <end position="745"/>
    </location>
</feature>
<dbReference type="VEuPathDB" id="FungiDB:A1O7_06171"/>
<keyword evidence="5" id="KW-1185">Reference proteome</keyword>
<feature type="region of interest" description="Disordered" evidence="2">
    <location>
        <begin position="706"/>
        <end position="729"/>
    </location>
</feature>
<dbReference type="EMBL" id="AMGW01000004">
    <property type="protein sequence ID" value="EXJ58741.1"/>
    <property type="molecule type" value="Genomic_DNA"/>
</dbReference>
<evidence type="ECO:0000259" key="3">
    <source>
        <dbReference type="Pfam" id="PF05183"/>
    </source>
</evidence>
<dbReference type="GO" id="GO:0031380">
    <property type="term" value="C:nuclear RNA-directed RNA polymerase complex"/>
    <property type="evidence" value="ECO:0007669"/>
    <property type="project" value="TreeGrafter"/>
</dbReference>
<dbReference type="OrthoDB" id="6513042at2759"/>
<comment type="similarity">
    <text evidence="1">Belongs to the RdRP family.</text>
</comment>
<organism evidence="4 5">
    <name type="scientific">Cladophialophora yegresii CBS 114405</name>
    <dbReference type="NCBI Taxonomy" id="1182544"/>
    <lineage>
        <taxon>Eukaryota</taxon>
        <taxon>Fungi</taxon>
        <taxon>Dikarya</taxon>
        <taxon>Ascomycota</taxon>
        <taxon>Pezizomycotina</taxon>
        <taxon>Eurotiomycetes</taxon>
        <taxon>Chaetothyriomycetidae</taxon>
        <taxon>Chaetothyriales</taxon>
        <taxon>Herpotrichiellaceae</taxon>
        <taxon>Cladophialophora</taxon>
    </lineage>
</organism>
<evidence type="ECO:0000313" key="4">
    <source>
        <dbReference type="EMBL" id="EXJ58741.1"/>
    </source>
</evidence>
<dbReference type="Proteomes" id="UP000019473">
    <property type="component" value="Unassembled WGS sequence"/>
</dbReference>
<dbReference type="EC" id="2.7.7.48" evidence="1"/>
<dbReference type="GO" id="GO:0003968">
    <property type="term" value="F:RNA-directed RNA polymerase activity"/>
    <property type="evidence" value="ECO:0007669"/>
    <property type="project" value="UniProtKB-KW"/>
</dbReference>
<evidence type="ECO:0000313" key="5">
    <source>
        <dbReference type="Proteomes" id="UP000019473"/>
    </source>
</evidence>
<accession>W9W2J7</accession>
<evidence type="ECO:0000256" key="1">
    <source>
        <dbReference type="RuleBase" id="RU363098"/>
    </source>
</evidence>
<keyword evidence="1" id="KW-0548">Nucleotidyltransferase</keyword>
<dbReference type="AlphaFoldDB" id="W9W2J7"/>
<sequence>MGRARQVLSPVQQHVEAAEPQKPYKAEMNALLERLEGVDAMHSPASLPFNVKFQLQALAQNAVLRPRIIHGLLGDIDAMISRAGPQICTYAIRSLSHELPSRCLRIDDDTAMLLAARSILQDAETRMKEGGLLPEELQNIGGRAHIHRVTFTPAGMYLYGPEHVNNNRVLRKYSENHDAFIRVQFCDENGDPIHYNANWSNDTIYYSRFKKILNEGFHIAGRRYAFLGFSHSSLRAQSCWFMAPFIHDGSLLYDRQLIQGLGDFSEIRCPAKCAARIGQAFSETPIAVTVTEGVAQVIDDIERNGRVFSDGVGTISKILLEKIWAALPVEGKARKPRVFQIRYSGAKGMISWDPRLTGEKMLLRKSMVKFPAPDSLDIEICDAAYRPLPYFLNQQTIKILEDMGVDESFFLFHQNRELDRLQSTTSNPTRASQFLKAHSIGDSIHLPWFFKQLSKMEISFLDDTFLSNVVEMAVLIELRTLKYKARIPVKDGYTLRGIMDETGILQEGQIFCIVEEGDLPKVIAGENLIISRSPALHPGDVRCVTGVTVPSSSPLMALRNCVCFSSRGSRDLPSQLSGGDLDGDLYQILFDPKARPERVFEPADYPRAKPIDLERSVQREDMTDFFITFMATDQLGRIANQHKYLADQRENGTLDPDCIKLAELHSTAVDFSKSGIPVDLTKLPRSNHFRPDFMAPGPHVVIEKAKPPSFAAPPESRDDGDDDEDGPTYRYYESDKILGKLFRAIDEYKILSTVQSAARTERLRFAQRSHSVLDAVWANVYRRCQYINWEEHVPRASGIRDEYESIVHDFAVDYGISFSQPLSEYEVFIGNILGRAGAQSKTQRENSQNLRQSFREALRYIVGRIVKDEGGESEHALARSVACLAVGIETSNSAAVRGASKEVLVSFGYVAASVCLWELDQLVEARGDVLTM</sequence>
<dbReference type="InterPro" id="IPR007855">
    <property type="entry name" value="RDRP"/>
</dbReference>
<dbReference type="STRING" id="1182544.W9W2J7"/>
<proteinExistence type="inferred from homology"/>
<dbReference type="Pfam" id="PF05183">
    <property type="entry name" value="RdRP"/>
    <property type="match status" value="1"/>
</dbReference>
<evidence type="ECO:0000256" key="2">
    <source>
        <dbReference type="SAM" id="MobiDB-lite"/>
    </source>
</evidence>
<dbReference type="eggNOG" id="KOG0988">
    <property type="taxonomic scope" value="Eukaryota"/>
</dbReference>
<comment type="catalytic activity">
    <reaction evidence="1">
        <text>RNA(n) + a ribonucleoside 5'-triphosphate = RNA(n+1) + diphosphate</text>
        <dbReference type="Rhea" id="RHEA:21248"/>
        <dbReference type="Rhea" id="RHEA-COMP:14527"/>
        <dbReference type="Rhea" id="RHEA-COMP:17342"/>
        <dbReference type="ChEBI" id="CHEBI:33019"/>
        <dbReference type="ChEBI" id="CHEBI:61557"/>
        <dbReference type="ChEBI" id="CHEBI:140395"/>
        <dbReference type="EC" id="2.7.7.48"/>
    </reaction>
</comment>
<keyword evidence="1" id="KW-0808">Transferase</keyword>